<accession>A0A5B0S4T6</accession>
<reference evidence="11 12" key="1">
    <citation type="submission" date="2019-05" db="EMBL/GenBank/DDBJ databases">
        <title>Emergence of the Ug99 lineage of the wheat stem rust pathogen through somatic hybridization.</title>
        <authorList>
            <person name="Li F."/>
            <person name="Upadhyaya N.M."/>
            <person name="Sperschneider J."/>
            <person name="Matny O."/>
            <person name="Nguyen-Phuc H."/>
            <person name="Mago R."/>
            <person name="Raley C."/>
            <person name="Miller M.E."/>
            <person name="Silverstein K.A.T."/>
            <person name="Henningsen E."/>
            <person name="Hirsch C.D."/>
            <person name="Visser B."/>
            <person name="Pretorius Z.A."/>
            <person name="Steffenson B.J."/>
            <person name="Schwessinger B."/>
            <person name="Dodds P.N."/>
            <person name="Figueroa M."/>
        </authorList>
    </citation>
    <scope>NUCLEOTIDE SEQUENCE [LARGE SCALE GENOMIC DNA]</scope>
    <source>
        <strain evidence="9">21-0</strain>
        <strain evidence="10 12">Ug99</strain>
    </source>
</reference>
<evidence type="ECO:0000259" key="8">
    <source>
        <dbReference type="PROSITE" id="PS50157"/>
    </source>
</evidence>
<evidence type="ECO:0000313" key="10">
    <source>
        <dbReference type="EMBL" id="KAA1132960.1"/>
    </source>
</evidence>
<evidence type="ECO:0000256" key="4">
    <source>
        <dbReference type="ARBA" id="ARBA00022771"/>
    </source>
</evidence>
<dbReference type="AlphaFoldDB" id="A0A5B0S4T6"/>
<dbReference type="SUPFAM" id="SSF57667">
    <property type="entry name" value="beta-beta-alpha zinc fingers"/>
    <property type="match status" value="2"/>
</dbReference>
<sequence>MITLCRYECEACHQHFGQDPSIYERHLLESGSHHYCKPCQREFGSANALQAHLDQSQKHMCCRWCQSDVDNIRSHNQKHHTQCPRCKVWCANLEGLKDHCLQAHPDLYCAPCQTLFTQTNNLIMHLRSSLHQPKTVRCPHASCGKDFVSTSALIGHFEAGTCPSGVELEDVDEYFGHHCDPQQWFVRKELIFPQRTWEIPSDHPGPFQCPLCKKQFDHPGQIDYHLKSPKHKNYGRKPYICPSERCAHATFYSLSSLLLHRETRTCEMGYRHELPKLLQRLFNIVAQL</sequence>
<dbReference type="InterPro" id="IPR022755">
    <property type="entry name" value="Znf_C2H2_jaz"/>
</dbReference>
<keyword evidence="2" id="KW-0479">Metal-binding</keyword>
<evidence type="ECO:0000256" key="5">
    <source>
        <dbReference type="ARBA" id="ARBA00022833"/>
    </source>
</evidence>
<keyword evidence="3" id="KW-0677">Repeat</keyword>
<dbReference type="Pfam" id="PF12171">
    <property type="entry name" value="zf-C2H2_jaz"/>
    <property type="match status" value="1"/>
</dbReference>
<evidence type="ECO:0000256" key="6">
    <source>
        <dbReference type="ARBA" id="ARBA00023242"/>
    </source>
</evidence>
<keyword evidence="6" id="KW-0539">Nucleus</keyword>
<gene>
    <name evidence="9" type="ORF">PGT21_027189</name>
    <name evidence="10" type="ORF">PGTUg99_011169</name>
</gene>
<dbReference type="Pfam" id="PF12874">
    <property type="entry name" value="zf-met"/>
    <property type="match status" value="2"/>
</dbReference>
<dbReference type="InterPro" id="IPR013087">
    <property type="entry name" value="Znf_C2H2_type"/>
</dbReference>
<dbReference type="PROSITE" id="PS00028">
    <property type="entry name" value="ZINC_FINGER_C2H2_1"/>
    <property type="match status" value="2"/>
</dbReference>
<evidence type="ECO:0000256" key="3">
    <source>
        <dbReference type="ARBA" id="ARBA00022737"/>
    </source>
</evidence>
<feature type="domain" description="C2H2-type" evidence="8">
    <location>
        <begin position="107"/>
        <end position="136"/>
    </location>
</feature>
<dbReference type="EMBL" id="VDEP01000074">
    <property type="protein sequence ID" value="KAA1132960.1"/>
    <property type="molecule type" value="Genomic_DNA"/>
</dbReference>
<proteinExistence type="predicted"/>
<evidence type="ECO:0000313" key="9">
    <source>
        <dbReference type="EMBL" id="KAA1084416.1"/>
    </source>
</evidence>
<evidence type="ECO:0000313" key="11">
    <source>
        <dbReference type="Proteomes" id="UP000324748"/>
    </source>
</evidence>
<keyword evidence="11" id="KW-1185">Reference proteome</keyword>
<dbReference type="Gene3D" id="3.30.160.60">
    <property type="entry name" value="Classic Zinc Finger"/>
    <property type="match status" value="2"/>
</dbReference>
<dbReference type="EMBL" id="VSWC01000118">
    <property type="protein sequence ID" value="KAA1084416.1"/>
    <property type="molecule type" value="Genomic_DNA"/>
</dbReference>
<dbReference type="GO" id="GO:0005634">
    <property type="term" value="C:nucleus"/>
    <property type="evidence" value="ECO:0007669"/>
    <property type="project" value="UniProtKB-SubCell"/>
</dbReference>
<comment type="subcellular location">
    <subcellularLocation>
        <location evidence="1">Nucleus</location>
    </subcellularLocation>
</comment>
<dbReference type="Proteomes" id="UP000324748">
    <property type="component" value="Unassembled WGS sequence"/>
</dbReference>
<evidence type="ECO:0000313" key="12">
    <source>
        <dbReference type="Proteomes" id="UP000325313"/>
    </source>
</evidence>
<organism evidence="10 12">
    <name type="scientific">Puccinia graminis f. sp. tritici</name>
    <dbReference type="NCBI Taxonomy" id="56615"/>
    <lineage>
        <taxon>Eukaryota</taxon>
        <taxon>Fungi</taxon>
        <taxon>Dikarya</taxon>
        <taxon>Basidiomycota</taxon>
        <taxon>Pucciniomycotina</taxon>
        <taxon>Pucciniomycetes</taxon>
        <taxon>Pucciniales</taxon>
        <taxon>Pucciniaceae</taxon>
        <taxon>Puccinia</taxon>
    </lineage>
</organism>
<keyword evidence="4 7" id="KW-0863">Zinc-finger</keyword>
<dbReference type="Proteomes" id="UP000325313">
    <property type="component" value="Unassembled WGS sequence"/>
</dbReference>
<evidence type="ECO:0000256" key="7">
    <source>
        <dbReference type="PROSITE-ProRule" id="PRU00042"/>
    </source>
</evidence>
<evidence type="ECO:0000256" key="1">
    <source>
        <dbReference type="ARBA" id="ARBA00004123"/>
    </source>
</evidence>
<name>A0A5B0S4T6_PUCGR</name>
<comment type="caution">
    <text evidence="10">The sequence shown here is derived from an EMBL/GenBank/DDBJ whole genome shotgun (WGS) entry which is preliminary data.</text>
</comment>
<dbReference type="PANTHER" id="PTHR24376:SF235">
    <property type="entry name" value="C2H2-TYPE DOMAIN-CONTAINING PROTEIN"/>
    <property type="match status" value="1"/>
</dbReference>
<dbReference type="PROSITE" id="PS50157">
    <property type="entry name" value="ZINC_FINGER_C2H2_2"/>
    <property type="match status" value="2"/>
</dbReference>
<dbReference type="OrthoDB" id="6077919at2759"/>
<feature type="domain" description="C2H2-type" evidence="8">
    <location>
        <begin position="207"/>
        <end position="238"/>
    </location>
</feature>
<dbReference type="PANTHER" id="PTHR24376">
    <property type="entry name" value="ZINC FINGER PROTEIN"/>
    <property type="match status" value="1"/>
</dbReference>
<keyword evidence="5" id="KW-0862">Zinc</keyword>
<dbReference type="GO" id="GO:0008270">
    <property type="term" value="F:zinc ion binding"/>
    <property type="evidence" value="ECO:0007669"/>
    <property type="project" value="UniProtKB-KW"/>
</dbReference>
<protein>
    <recommendedName>
        <fullName evidence="8">C2H2-type domain-containing protein</fullName>
    </recommendedName>
</protein>
<dbReference type="InterPro" id="IPR036236">
    <property type="entry name" value="Znf_C2H2_sf"/>
</dbReference>
<evidence type="ECO:0000256" key="2">
    <source>
        <dbReference type="ARBA" id="ARBA00022723"/>
    </source>
</evidence>
<dbReference type="SMART" id="SM00355">
    <property type="entry name" value="ZnF_C2H2"/>
    <property type="match status" value="7"/>
</dbReference>